<feature type="transmembrane region" description="Helical" evidence="1">
    <location>
        <begin position="227"/>
        <end position="244"/>
    </location>
</feature>
<reference evidence="3" key="3">
    <citation type="journal article" name="MicrobiologyOpen">
        <title>Whole-genome comparison between the type strain of Halobacterium salinarum (DSM 3754(T)) and the laboratory strains R1 and NRC-1.</title>
        <authorList>
            <person name="Pfeiffer F."/>
            <person name="Losensky G."/>
            <person name="Marchfelder A."/>
            <person name="Habermann B."/>
            <person name="Dyall-Smith M."/>
        </authorList>
    </citation>
    <scope>NUCLEOTIDE SEQUENCE</scope>
    <source>
        <strain evidence="3">91-R6</strain>
    </source>
</reference>
<feature type="transmembrane region" description="Helical" evidence="1">
    <location>
        <begin position="126"/>
        <end position="145"/>
    </location>
</feature>
<organism evidence="3 5">
    <name type="scientific">Halobacterium salinarum (strain ATCC 33171 / DSM 3754 / JCM 8978 / NBRC 102687 / NCIMB 764 / 91-R6)</name>
    <dbReference type="NCBI Taxonomy" id="2597657"/>
    <lineage>
        <taxon>Archaea</taxon>
        <taxon>Methanobacteriati</taxon>
        <taxon>Methanobacteriota</taxon>
        <taxon>Stenosarchaea group</taxon>
        <taxon>Halobacteria</taxon>
        <taxon>Halobacteriales</taxon>
        <taxon>Halobacteriaceae</taxon>
        <taxon>Halobacterium</taxon>
    </lineage>
</organism>
<name>A0A4D6GX70_HALS9</name>
<feature type="domain" description="Phosphatidic acid phosphatase type 2/haloperoxidase" evidence="2">
    <location>
        <begin position="59"/>
        <end position="166"/>
    </location>
</feature>
<evidence type="ECO:0000313" key="3">
    <source>
        <dbReference type="EMBL" id="QCC45726.1"/>
    </source>
</evidence>
<feature type="transmembrane region" description="Helical" evidence="1">
    <location>
        <begin position="173"/>
        <end position="191"/>
    </location>
</feature>
<evidence type="ECO:0000313" key="5">
    <source>
        <dbReference type="Proteomes" id="UP000296216"/>
    </source>
</evidence>
<dbReference type="EC" id="3.1.3.-" evidence="3"/>
<dbReference type="PANTHER" id="PTHR14969">
    <property type="entry name" value="SPHINGOSINE-1-PHOSPHATE PHOSPHOHYDROLASE"/>
    <property type="match status" value="1"/>
</dbReference>
<dbReference type="RefSeq" id="WP_012289431.1">
    <property type="nucleotide sequence ID" value="NZ_VRYN01000001.1"/>
</dbReference>
<sequence length="275" mass="25868">MTGRGVGVTDAIAGSVPDPLVGAVVVLTTLGSGYVVAGAPPVAAVLGARAGVLGRRDGARLLAMVGVGLAAIVLLKGMFAAPRPPASVAHVTAHGTGFPSGHAIGSAVLYGGLAALLDVGGRRQRYAAGAAMVVVVSATRLALGVHYLVDVVAGAGVGVAVVGGVLAVTRRRVGYGFGLAVILAAGAVAVAGPTTDAVAALGGAAGGLVGWRIVAARGAVGRAVRPVAGVGAVVAAGGVAAASVGVGAGAIPVFGAHAAAGAVFVGLPAAQNFSR</sequence>
<dbReference type="EMBL" id="VRYN01000001">
    <property type="protein sequence ID" value="TYO81985.1"/>
    <property type="molecule type" value="Genomic_DNA"/>
</dbReference>
<dbReference type="Proteomes" id="UP000323075">
    <property type="component" value="Unassembled WGS sequence"/>
</dbReference>
<dbReference type="AlphaFoldDB" id="A0A4D6GX70"/>
<dbReference type="GO" id="GO:0016787">
    <property type="term" value="F:hydrolase activity"/>
    <property type="evidence" value="ECO:0007669"/>
    <property type="project" value="UniProtKB-KW"/>
</dbReference>
<reference evidence="4 6" key="2">
    <citation type="submission" date="2019-07" db="EMBL/GenBank/DDBJ databases">
        <title>Genomic Encyclopedia of Archaeal and Bacterial Type Strains, Phase II (KMG-II): from individual species to whole genera.</title>
        <authorList>
            <person name="Goeker M."/>
        </authorList>
    </citation>
    <scope>NUCLEOTIDE SEQUENCE [LARGE SCALE GENOMIC DNA]</scope>
    <source>
        <strain evidence="4 6">DSM 3754</strain>
    </source>
</reference>
<protein>
    <submittedName>
        <fullName evidence="4">PAP2 superfamily protein</fullName>
    </submittedName>
    <submittedName>
        <fullName evidence="3">Putative PAP2-type phosphatase</fullName>
        <ecNumber evidence="3">3.1.3.-</ecNumber>
    </submittedName>
</protein>
<dbReference type="InterPro" id="IPR036938">
    <property type="entry name" value="PAP2/HPO_sf"/>
</dbReference>
<feature type="transmembrane region" description="Helical" evidence="1">
    <location>
        <begin position="59"/>
        <end position="81"/>
    </location>
</feature>
<dbReference type="SMART" id="SM00014">
    <property type="entry name" value="acidPPc"/>
    <property type="match status" value="1"/>
</dbReference>
<keyword evidence="1" id="KW-0472">Membrane</keyword>
<feature type="transmembrane region" description="Helical" evidence="1">
    <location>
        <begin position="197"/>
        <end position="215"/>
    </location>
</feature>
<feature type="transmembrane region" description="Helical" evidence="1">
    <location>
        <begin position="101"/>
        <end position="119"/>
    </location>
</feature>
<proteinExistence type="predicted"/>
<dbReference type="Gene3D" id="1.20.144.10">
    <property type="entry name" value="Phosphatidic acid phosphatase type 2/haloperoxidase"/>
    <property type="match status" value="1"/>
</dbReference>
<keyword evidence="1" id="KW-0812">Transmembrane</keyword>
<feature type="transmembrane region" description="Helical" evidence="1">
    <location>
        <begin position="20"/>
        <end position="47"/>
    </location>
</feature>
<keyword evidence="1" id="KW-1133">Transmembrane helix</keyword>
<dbReference type="SUPFAM" id="SSF48317">
    <property type="entry name" value="Acid phosphatase/Vanadium-dependent haloperoxidase"/>
    <property type="match status" value="1"/>
</dbReference>
<reference evidence="3 5" key="1">
    <citation type="journal article" date="2019" name="Microbiol. Resour. Announc.">
        <title>The Genome Sequence of the Halobacterium salinarum Type Strain Is Closely Related to That of Laboratory Strains NRC-1 and R1.</title>
        <authorList>
            <person name="Pfeiffer F."/>
            <person name="Marchfelder A."/>
            <person name="Habermann B."/>
            <person name="Dyall-Smith M.L."/>
        </authorList>
    </citation>
    <scope>NUCLEOTIDE SEQUENCE [LARGE SCALE GENOMIC DNA]</scope>
    <source>
        <strain evidence="3">91-R6</strain>
        <strain evidence="5">ATCC 33171 / DSM 3754 / JCM 8978 / NBRC 102687 / NCIMB 764 / 91-R6</strain>
    </source>
</reference>
<dbReference type="PANTHER" id="PTHR14969:SF13">
    <property type="entry name" value="AT30094P"/>
    <property type="match status" value="1"/>
</dbReference>
<evidence type="ECO:0000313" key="6">
    <source>
        <dbReference type="Proteomes" id="UP000323075"/>
    </source>
</evidence>
<evidence type="ECO:0000259" key="2">
    <source>
        <dbReference type="SMART" id="SM00014"/>
    </source>
</evidence>
<dbReference type="GeneID" id="68694666"/>
<keyword evidence="3" id="KW-0378">Hydrolase</keyword>
<dbReference type="EMBL" id="CP038631">
    <property type="protein sequence ID" value="QCC45726.1"/>
    <property type="molecule type" value="Genomic_DNA"/>
</dbReference>
<dbReference type="InterPro" id="IPR000326">
    <property type="entry name" value="PAP2/HPO"/>
</dbReference>
<feature type="transmembrane region" description="Helical" evidence="1">
    <location>
        <begin position="151"/>
        <end position="168"/>
    </location>
</feature>
<accession>A0A4D6GX70</accession>
<dbReference type="Pfam" id="PF01569">
    <property type="entry name" value="PAP2"/>
    <property type="match status" value="1"/>
</dbReference>
<dbReference type="Proteomes" id="UP000296216">
    <property type="component" value="Chromosome"/>
</dbReference>
<evidence type="ECO:0000256" key="1">
    <source>
        <dbReference type="SAM" id="Phobius"/>
    </source>
</evidence>
<evidence type="ECO:0000313" key="4">
    <source>
        <dbReference type="EMBL" id="TYO81985.1"/>
    </source>
</evidence>
<gene>
    <name evidence="4" type="ORF">APQ99_00500</name>
    <name evidence="3" type="ORF">HBSAL_10415</name>
</gene>